<reference evidence="2 3" key="1">
    <citation type="submission" date="2017-10" db="EMBL/GenBank/DDBJ databases">
        <title>Sequencing the genomes of 1000 actinobacteria strains.</title>
        <authorList>
            <person name="Klenk H.-P."/>
        </authorList>
    </citation>
    <scope>NUCLEOTIDE SEQUENCE [LARGE SCALE GENOMIC DNA]</scope>
    <source>
        <strain evidence="2 3">DSM 21863</strain>
    </source>
</reference>
<dbReference type="InterPro" id="IPR025424">
    <property type="entry name" value="YrhK_domain"/>
</dbReference>
<comment type="caution">
    <text evidence="2">The sequence shown here is derived from an EMBL/GenBank/DDBJ whole genome shotgun (WGS) entry which is preliminary data.</text>
</comment>
<sequence length="92" mass="10133">MPDDPPLTLRIGPDELVVRDRYESASIVNDILIGVWFVVGSALFFGSATETAGTVLFLVGSVQMLLRPGIRLARRVHLRRIGSVHAETARDF</sequence>
<dbReference type="Proteomes" id="UP000224130">
    <property type="component" value="Unassembled WGS sequence"/>
</dbReference>
<dbReference type="AlphaFoldDB" id="A0A2A9F2W4"/>
<protein>
    <submittedName>
        <fullName evidence="2">YrhK-like protein</fullName>
    </submittedName>
</protein>
<dbReference type="RefSeq" id="WP_245852563.1">
    <property type="nucleotide sequence ID" value="NZ_PDJJ01000001.1"/>
</dbReference>
<accession>A0A2A9F2W4</accession>
<evidence type="ECO:0000313" key="3">
    <source>
        <dbReference type="Proteomes" id="UP000224130"/>
    </source>
</evidence>
<evidence type="ECO:0000313" key="2">
    <source>
        <dbReference type="EMBL" id="PFG44850.1"/>
    </source>
</evidence>
<evidence type="ECO:0000259" key="1">
    <source>
        <dbReference type="Pfam" id="PF14145"/>
    </source>
</evidence>
<name>A0A2A9F2W4_9MICO</name>
<organism evidence="2 3">
    <name type="scientific">Isoptericola jiangsuensis</name>
    <dbReference type="NCBI Taxonomy" id="548579"/>
    <lineage>
        <taxon>Bacteria</taxon>
        <taxon>Bacillati</taxon>
        <taxon>Actinomycetota</taxon>
        <taxon>Actinomycetes</taxon>
        <taxon>Micrococcales</taxon>
        <taxon>Promicromonosporaceae</taxon>
        <taxon>Isoptericola</taxon>
    </lineage>
</organism>
<gene>
    <name evidence="2" type="ORF">ATJ88_3587</name>
</gene>
<keyword evidence="3" id="KW-1185">Reference proteome</keyword>
<dbReference type="EMBL" id="PDJJ01000001">
    <property type="protein sequence ID" value="PFG44850.1"/>
    <property type="molecule type" value="Genomic_DNA"/>
</dbReference>
<feature type="domain" description="YrhK" evidence="1">
    <location>
        <begin position="21"/>
        <end position="75"/>
    </location>
</feature>
<proteinExistence type="predicted"/>
<dbReference type="Pfam" id="PF14145">
    <property type="entry name" value="YrhK"/>
    <property type="match status" value="1"/>
</dbReference>